<dbReference type="PROSITE" id="PS51293">
    <property type="entry name" value="SANT"/>
    <property type="match status" value="1"/>
</dbReference>
<dbReference type="PANTHER" id="PTHR12802">
    <property type="entry name" value="SWI/SNF COMPLEX-RELATED"/>
    <property type="match status" value="1"/>
</dbReference>
<evidence type="ECO:0000256" key="6">
    <source>
        <dbReference type="SAM" id="MobiDB-lite"/>
    </source>
</evidence>
<feature type="compositionally biased region" description="Polar residues" evidence="6">
    <location>
        <begin position="405"/>
        <end position="414"/>
    </location>
</feature>
<dbReference type="STRING" id="22663.A0A2I0KTD5"/>
<keyword evidence="11" id="KW-1185">Reference proteome</keyword>
<feature type="domain" description="SANT" evidence="8">
    <location>
        <begin position="164"/>
        <end position="215"/>
    </location>
</feature>
<keyword evidence="2" id="KW-0805">Transcription regulation</keyword>
<dbReference type="InterPro" id="IPR017884">
    <property type="entry name" value="SANT_dom"/>
</dbReference>
<organism evidence="10 11">
    <name type="scientific">Punica granatum</name>
    <name type="common">Pomegranate</name>
    <dbReference type="NCBI Taxonomy" id="22663"/>
    <lineage>
        <taxon>Eukaryota</taxon>
        <taxon>Viridiplantae</taxon>
        <taxon>Streptophyta</taxon>
        <taxon>Embryophyta</taxon>
        <taxon>Tracheophyta</taxon>
        <taxon>Spermatophyta</taxon>
        <taxon>Magnoliopsida</taxon>
        <taxon>eudicotyledons</taxon>
        <taxon>Gunneridae</taxon>
        <taxon>Pentapetalae</taxon>
        <taxon>rosids</taxon>
        <taxon>malvids</taxon>
        <taxon>Myrtales</taxon>
        <taxon>Lythraceae</taxon>
        <taxon>Punica</taxon>
    </lineage>
</organism>
<reference evidence="10 11" key="1">
    <citation type="submission" date="2017-11" db="EMBL/GenBank/DDBJ databases">
        <title>De-novo sequencing of pomegranate (Punica granatum L.) genome.</title>
        <authorList>
            <person name="Akparov Z."/>
            <person name="Amiraslanov A."/>
            <person name="Hajiyeva S."/>
            <person name="Abbasov M."/>
            <person name="Kaur K."/>
            <person name="Hamwieh A."/>
            <person name="Solovyev V."/>
            <person name="Salamov A."/>
            <person name="Braich B."/>
            <person name="Kosarev P."/>
            <person name="Mahmoud A."/>
            <person name="Hajiyev E."/>
            <person name="Babayeva S."/>
            <person name="Izzatullayeva V."/>
            <person name="Mammadov A."/>
            <person name="Mammadov A."/>
            <person name="Sharifova S."/>
            <person name="Ojaghi J."/>
            <person name="Eynullazada K."/>
            <person name="Bayramov B."/>
            <person name="Abdulazimova A."/>
            <person name="Shahmuradov I."/>
        </authorList>
    </citation>
    <scope>NUCLEOTIDE SEQUENCE [LARGE SCALE GENOMIC DNA]</scope>
    <source>
        <strain evidence="11">cv. AG2017</strain>
        <tissue evidence="10">Leaf</tissue>
    </source>
</reference>
<feature type="domain" description="HTH myb-type" evidence="9">
    <location>
        <begin position="161"/>
        <end position="215"/>
    </location>
</feature>
<keyword evidence="5" id="KW-0539">Nucleus</keyword>
<name>A0A2I0KTD5_PUNGR</name>
<dbReference type="InterPro" id="IPR001005">
    <property type="entry name" value="SANT/Myb"/>
</dbReference>
<dbReference type="PANTHER" id="PTHR12802:SF175">
    <property type="entry name" value="PROTEIN REVEILLE 2"/>
    <property type="match status" value="1"/>
</dbReference>
<feature type="compositionally biased region" description="Polar residues" evidence="6">
    <location>
        <begin position="253"/>
        <end position="279"/>
    </location>
</feature>
<dbReference type="Pfam" id="PF00249">
    <property type="entry name" value="Myb_DNA-binding"/>
    <property type="match status" value="1"/>
</dbReference>
<evidence type="ECO:0000256" key="5">
    <source>
        <dbReference type="ARBA" id="ARBA00023242"/>
    </source>
</evidence>
<keyword evidence="3" id="KW-0238">DNA-binding</keyword>
<feature type="region of interest" description="Disordered" evidence="6">
    <location>
        <begin position="451"/>
        <end position="488"/>
    </location>
</feature>
<dbReference type="CDD" id="cd00167">
    <property type="entry name" value="SANT"/>
    <property type="match status" value="1"/>
</dbReference>
<sequence length="538" mass="58145">MGKGRAIFKESSWEISSDVAASPFIPEILSVPNLSTPSLPLCKFPPLPSSLLCALLPLPLDSSPSASIVSVAVSRAPNCLCWGREDFGGGKLSFCSLQSVSPVKSASGLLDSYGKIFDLPEMAAQDQNEGTTTSTASNMDQTREIYSFENDIAPKVRKPYTITKQREKWTDEEHQRFLEALKLYGRGWHQIEEHVGTKTAVQIRSHAQKFFSKVARGVNGNSDGSVVPIEIPPPRPKRKPVHPYPRKSVDAKGTSNSYQPERSPSPNFSSMEKESGSPTSVLSAIFSEGHQSGSRSPTSCTTELPSVSLAAAGKVSNASEEGESGKGCSTSTPRKLPSMSCDSKSRNSSSPDGVGGTNAPFTAIKLFGSTVMVAEVEKQSPGDTNKGQENSTTEDVNKLDESSHSNENQDTQLSLGKIYNGPNPFSSRQFSPDGSLQLWPLYQCPPFIYFAPGNRPPESRPTNEKEKSCSGSDSTISTNEGEAGERNADIVDSKCEKKLCEARRGFVPYKRCAAEIEVKLGETSAPEERQPQRARVCS</sequence>
<evidence type="ECO:0000259" key="7">
    <source>
        <dbReference type="PROSITE" id="PS50090"/>
    </source>
</evidence>
<dbReference type="NCBIfam" id="TIGR01557">
    <property type="entry name" value="myb_SHAQKYF"/>
    <property type="match status" value="1"/>
</dbReference>
<dbReference type="FunFam" id="1.10.10.60:FF:000023">
    <property type="entry name" value="protein REVEILLE 6 isoform X1"/>
    <property type="match status" value="1"/>
</dbReference>
<dbReference type="Proteomes" id="UP000233551">
    <property type="component" value="Unassembled WGS sequence"/>
</dbReference>
<feature type="region of interest" description="Disordered" evidence="6">
    <location>
        <begin position="311"/>
        <end position="360"/>
    </location>
</feature>
<dbReference type="InterPro" id="IPR017930">
    <property type="entry name" value="Myb_dom"/>
</dbReference>
<feature type="domain" description="Myb-like" evidence="7">
    <location>
        <begin position="161"/>
        <end position="211"/>
    </location>
</feature>
<evidence type="ECO:0000259" key="9">
    <source>
        <dbReference type="PROSITE" id="PS51294"/>
    </source>
</evidence>
<dbReference type="GO" id="GO:0003677">
    <property type="term" value="F:DNA binding"/>
    <property type="evidence" value="ECO:0007669"/>
    <property type="project" value="UniProtKB-KW"/>
</dbReference>
<dbReference type="Gene3D" id="1.10.10.60">
    <property type="entry name" value="Homeodomain-like"/>
    <property type="match status" value="1"/>
</dbReference>
<dbReference type="GO" id="GO:0005634">
    <property type="term" value="C:nucleus"/>
    <property type="evidence" value="ECO:0007669"/>
    <property type="project" value="UniProtKB-SubCell"/>
</dbReference>
<gene>
    <name evidence="10" type="ORF">CRG98_007870</name>
</gene>
<feature type="region of interest" description="Disordered" evidence="6">
    <location>
        <begin position="374"/>
        <end position="432"/>
    </location>
</feature>
<evidence type="ECO:0000313" key="10">
    <source>
        <dbReference type="EMBL" id="PKI71737.1"/>
    </source>
</evidence>
<comment type="subcellular location">
    <subcellularLocation>
        <location evidence="1">Nucleus</location>
    </subcellularLocation>
</comment>
<dbReference type="PROSITE" id="PS50090">
    <property type="entry name" value="MYB_LIKE"/>
    <property type="match status" value="1"/>
</dbReference>
<feature type="region of interest" description="Disordered" evidence="6">
    <location>
        <begin position="221"/>
        <end position="279"/>
    </location>
</feature>
<dbReference type="AlphaFoldDB" id="A0A2I0KTD5"/>
<accession>A0A2I0KTD5</accession>
<proteinExistence type="predicted"/>
<evidence type="ECO:0000259" key="8">
    <source>
        <dbReference type="PROSITE" id="PS51293"/>
    </source>
</evidence>
<dbReference type="GO" id="GO:0010468">
    <property type="term" value="P:regulation of gene expression"/>
    <property type="evidence" value="ECO:0007669"/>
    <property type="project" value="UniProtKB-ARBA"/>
</dbReference>
<feature type="compositionally biased region" description="Polar residues" evidence="6">
    <location>
        <begin position="340"/>
        <end position="351"/>
    </location>
</feature>
<dbReference type="InterPro" id="IPR006447">
    <property type="entry name" value="Myb_dom_plants"/>
</dbReference>
<protein>
    <submittedName>
        <fullName evidence="10">Uncharacterized protein</fullName>
    </submittedName>
</protein>
<feature type="compositionally biased region" description="Basic residues" evidence="6">
    <location>
        <begin position="235"/>
        <end position="245"/>
    </location>
</feature>
<comment type="caution">
    <text evidence="10">The sequence shown here is derived from an EMBL/GenBank/DDBJ whole genome shotgun (WGS) entry which is preliminary data.</text>
</comment>
<evidence type="ECO:0000313" key="11">
    <source>
        <dbReference type="Proteomes" id="UP000233551"/>
    </source>
</evidence>
<evidence type="ECO:0000256" key="4">
    <source>
        <dbReference type="ARBA" id="ARBA00023163"/>
    </source>
</evidence>
<keyword evidence="4" id="KW-0804">Transcription</keyword>
<feature type="compositionally biased region" description="Polar residues" evidence="6">
    <location>
        <begin position="469"/>
        <end position="480"/>
    </location>
</feature>
<dbReference type="InterPro" id="IPR009057">
    <property type="entry name" value="Homeodomain-like_sf"/>
</dbReference>
<feature type="compositionally biased region" description="Basic and acidic residues" evidence="6">
    <location>
        <begin position="457"/>
        <end position="468"/>
    </location>
</feature>
<feature type="compositionally biased region" description="Basic and acidic residues" evidence="6">
    <location>
        <begin position="395"/>
        <end position="404"/>
    </location>
</feature>
<evidence type="ECO:0000256" key="1">
    <source>
        <dbReference type="ARBA" id="ARBA00004123"/>
    </source>
</evidence>
<dbReference type="SUPFAM" id="SSF46689">
    <property type="entry name" value="Homeodomain-like"/>
    <property type="match status" value="1"/>
</dbReference>
<feature type="compositionally biased region" description="Polar residues" evidence="6">
    <location>
        <begin position="423"/>
        <end position="432"/>
    </location>
</feature>
<evidence type="ECO:0000256" key="2">
    <source>
        <dbReference type="ARBA" id="ARBA00023015"/>
    </source>
</evidence>
<dbReference type="PROSITE" id="PS51294">
    <property type="entry name" value="HTH_MYB"/>
    <property type="match status" value="1"/>
</dbReference>
<evidence type="ECO:0000256" key="3">
    <source>
        <dbReference type="ARBA" id="ARBA00023125"/>
    </source>
</evidence>
<feature type="compositionally biased region" description="Polar residues" evidence="6">
    <location>
        <begin position="381"/>
        <end position="394"/>
    </location>
</feature>
<dbReference type="EMBL" id="PGOL01000361">
    <property type="protein sequence ID" value="PKI71737.1"/>
    <property type="molecule type" value="Genomic_DNA"/>
</dbReference>
<dbReference type="SMART" id="SM00717">
    <property type="entry name" value="SANT"/>
    <property type="match status" value="1"/>
</dbReference>